<organism evidence="7 8">
    <name type="scientific">Aphanomyces astaci</name>
    <name type="common">Crayfish plague agent</name>
    <dbReference type="NCBI Taxonomy" id="112090"/>
    <lineage>
        <taxon>Eukaryota</taxon>
        <taxon>Sar</taxon>
        <taxon>Stramenopiles</taxon>
        <taxon>Oomycota</taxon>
        <taxon>Saprolegniomycetes</taxon>
        <taxon>Saprolegniales</taxon>
        <taxon>Verrucalvaceae</taxon>
        <taxon>Aphanomyces</taxon>
    </lineage>
</organism>
<feature type="transmembrane region" description="Helical" evidence="5">
    <location>
        <begin position="393"/>
        <end position="415"/>
    </location>
</feature>
<dbReference type="VEuPathDB" id="FungiDB:H257_09025"/>
<keyword evidence="2 5" id="KW-0812">Transmembrane</keyword>
<dbReference type="Proteomes" id="UP000284702">
    <property type="component" value="Unassembled WGS sequence"/>
</dbReference>
<gene>
    <name evidence="7" type="ORF">B5M09_009160</name>
</gene>
<evidence type="ECO:0000256" key="3">
    <source>
        <dbReference type="ARBA" id="ARBA00022989"/>
    </source>
</evidence>
<name>A0A425D3V5_APHAT</name>
<comment type="caution">
    <text evidence="7">The sequence shown here is derived from an EMBL/GenBank/DDBJ whole genome shotgun (WGS) entry which is preliminary data.</text>
</comment>
<feature type="transmembrane region" description="Helical" evidence="5">
    <location>
        <begin position="349"/>
        <end position="372"/>
    </location>
</feature>
<dbReference type="AlphaFoldDB" id="A0A425D3V5"/>
<feature type="transmembrane region" description="Helical" evidence="5">
    <location>
        <begin position="324"/>
        <end position="343"/>
    </location>
</feature>
<feature type="transmembrane region" description="Helical" evidence="5">
    <location>
        <begin position="534"/>
        <end position="552"/>
    </location>
</feature>
<feature type="transmembrane region" description="Helical" evidence="5">
    <location>
        <begin position="238"/>
        <end position="264"/>
    </location>
</feature>
<feature type="transmembrane region" description="Helical" evidence="5">
    <location>
        <begin position="502"/>
        <end position="522"/>
    </location>
</feature>
<evidence type="ECO:0000313" key="8">
    <source>
        <dbReference type="Proteomes" id="UP000284702"/>
    </source>
</evidence>
<reference evidence="7" key="1">
    <citation type="submission" date="2018-07" db="EMBL/GenBank/DDBJ databases">
        <title>Annotation of Aphanomyces astaci genome assembly.</title>
        <authorList>
            <person name="Studholme D.J."/>
        </authorList>
    </citation>
    <scope>NUCLEOTIDE SEQUENCE [LARGE SCALE GENOMIC DNA]</scope>
    <source>
        <strain evidence="7">Pc</strain>
    </source>
</reference>
<dbReference type="InterPro" id="IPR013057">
    <property type="entry name" value="AA_transpt_TM"/>
</dbReference>
<dbReference type="GO" id="GO:0015179">
    <property type="term" value="F:L-amino acid transmembrane transporter activity"/>
    <property type="evidence" value="ECO:0007669"/>
    <property type="project" value="TreeGrafter"/>
</dbReference>
<dbReference type="VEuPathDB" id="FungiDB:H257_09024"/>
<evidence type="ECO:0000256" key="4">
    <source>
        <dbReference type="ARBA" id="ARBA00023136"/>
    </source>
</evidence>
<feature type="transmembrane region" description="Helical" evidence="5">
    <location>
        <begin position="206"/>
        <end position="226"/>
    </location>
</feature>
<dbReference type="PANTHER" id="PTHR22950:SF702">
    <property type="entry name" value="AMINO ACID TRANSPORTER PROTEIN"/>
    <property type="match status" value="1"/>
</dbReference>
<dbReference type="EMBL" id="MZMZ02002830">
    <property type="protein sequence ID" value="RQM23994.1"/>
    <property type="molecule type" value="Genomic_DNA"/>
</dbReference>
<feature type="transmembrane region" description="Helical" evidence="5">
    <location>
        <begin position="572"/>
        <end position="592"/>
    </location>
</feature>
<evidence type="ECO:0000313" key="7">
    <source>
        <dbReference type="EMBL" id="RQM23994.1"/>
    </source>
</evidence>
<protein>
    <recommendedName>
        <fullName evidence="6">Amino acid transporter transmembrane domain-containing protein</fullName>
    </recommendedName>
</protein>
<keyword evidence="8" id="KW-1185">Reference proteome</keyword>
<feature type="transmembrane region" description="Helical" evidence="5">
    <location>
        <begin position="645"/>
        <end position="665"/>
    </location>
</feature>
<keyword evidence="3 5" id="KW-1133">Transmembrane helix</keyword>
<feature type="transmembrane region" description="Helical" evidence="5">
    <location>
        <begin position="27"/>
        <end position="49"/>
    </location>
</feature>
<dbReference type="PANTHER" id="PTHR22950">
    <property type="entry name" value="AMINO ACID TRANSPORTER"/>
    <property type="match status" value="1"/>
</dbReference>
<evidence type="ECO:0000256" key="2">
    <source>
        <dbReference type="ARBA" id="ARBA00022692"/>
    </source>
</evidence>
<accession>A0A425D3V5</accession>
<feature type="transmembrane region" description="Helical" evidence="5">
    <location>
        <begin position="470"/>
        <end position="490"/>
    </location>
</feature>
<comment type="subcellular location">
    <subcellularLocation>
        <location evidence="1">Membrane</location>
        <topology evidence="1">Multi-pass membrane protein</topology>
    </subcellularLocation>
</comment>
<feature type="transmembrane region" description="Helical" evidence="5">
    <location>
        <begin position="700"/>
        <end position="719"/>
    </location>
</feature>
<feature type="transmembrane region" description="Helical" evidence="5">
    <location>
        <begin position="604"/>
        <end position="625"/>
    </location>
</feature>
<feature type="domain" description="Amino acid transporter transmembrane" evidence="6">
    <location>
        <begin position="26"/>
        <end position="368"/>
    </location>
</feature>
<proteinExistence type="predicted"/>
<evidence type="ECO:0000256" key="1">
    <source>
        <dbReference type="ARBA" id="ARBA00004141"/>
    </source>
</evidence>
<feature type="transmembrane region" description="Helical" evidence="5">
    <location>
        <begin position="104"/>
        <end position="124"/>
    </location>
</feature>
<feature type="domain" description="Amino acid transporter transmembrane" evidence="6">
    <location>
        <begin position="392"/>
        <end position="746"/>
    </location>
</feature>
<dbReference type="Pfam" id="PF01490">
    <property type="entry name" value="Aa_trans"/>
    <property type="match status" value="2"/>
</dbReference>
<feature type="transmembrane region" description="Helical" evidence="5">
    <location>
        <begin position="167"/>
        <end position="186"/>
    </location>
</feature>
<feature type="transmembrane region" description="Helical" evidence="5">
    <location>
        <begin position="61"/>
        <end position="83"/>
    </location>
</feature>
<evidence type="ECO:0000259" key="6">
    <source>
        <dbReference type="Pfam" id="PF01490"/>
    </source>
</evidence>
<feature type="transmembrane region" description="Helical" evidence="5">
    <location>
        <begin position="136"/>
        <end position="155"/>
    </location>
</feature>
<feature type="transmembrane region" description="Helical" evidence="5">
    <location>
        <begin position="284"/>
        <end position="303"/>
    </location>
</feature>
<dbReference type="GO" id="GO:0016020">
    <property type="term" value="C:membrane"/>
    <property type="evidence" value="ECO:0007669"/>
    <property type="project" value="UniProtKB-SubCell"/>
</dbReference>
<sequence length="808" mass="87024">MSPPSSPSDSLPLLQFRSAKVIHEPRGTFWTSVFALVGTMMGAGALSLPSTMAQANVVPDIVLFLFMAVIAAAACNACVATSEHTGKHSFESMAAVMFGPWRQWFVRVLTLVLLFGIQAVFFVVSLDLLHPFVATYVSRLVLGAVLTAVTIPLCLVETMYALRYTNAIVVGCMLYIFVVVGIRAAMVGSWPEQVTDVTTTSAKGLLYALPIQALSFGCQINSVRIYGELKDKTQMTHVNAWTMVLGFVLYVAFSVLGFICFQGFPPADILTGFPTDDWLVNSVRLVLGSCVILKIPLIFQPFMQVLEAIALPTSVSEGGDGRPFRVSATIVSLIGAFAMAVTFKDLSVLMGFVGATGDIMLNFAVPAMSAAKEADGLPLLQFRSAKVIHVPQGTFWTSVFALVGTMLGAGTLSLPSTMTQANVVPDVLLFVFMATFNFVALNACASVAEYTGKGSFESMGAALFGPWRQWFVRVLTLVLLFGIQAVFFVVSLDMLHPLVASYVSRLALGAVLTAGTIPLCLLETVYALRYTNAIIIASMLYIFAVVGVRAAMVGSWPDHVTDVTTTSAKGLMYALPIQALSFGCQINSVRIYSELKDKTQMTTVNASSMVLGFILYVLFTFAGFICFQGFPPADILTGFPTDDWLVNSIRLVLGPSVLLKVPLIFQPYMQALEGLMFASAASSSSNTSSTPLSPFRQNRLRVVMTVVSLCGAFAMAITFKDLSVIMGFVGGVGDLSINFAVPALFTTGSLDRWKRATHVDKSSAVVEIEGVPVLYADMQTSATERDGLALSHSTIPMFVRNLLETEHD</sequence>
<keyword evidence="4 5" id="KW-0472">Membrane</keyword>
<feature type="transmembrane region" description="Helical" evidence="5">
    <location>
        <begin position="427"/>
        <end position="450"/>
    </location>
</feature>
<evidence type="ECO:0000256" key="5">
    <source>
        <dbReference type="SAM" id="Phobius"/>
    </source>
</evidence>
<feature type="transmembrane region" description="Helical" evidence="5">
    <location>
        <begin position="725"/>
        <end position="745"/>
    </location>
</feature>